<name>A0ABX8SI79_9ACTN</name>
<proteinExistence type="inferred from homology"/>
<dbReference type="InterPro" id="IPR002758">
    <property type="entry name" value="Cation_antiport_E"/>
</dbReference>
<dbReference type="PANTHER" id="PTHR34584:SF1">
    <property type="entry name" value="NA(+)_H(+) ANTIPORTER SUBUNIT E1"/>
    <property type="match status" value="1"/>
</dbReference>
<reference evidence="8 9" key="1">
    <citation type="submission" date="2021-07" db="EMBL/GenBank/DDBJ databases">
        <title>complete genome sequencing of Tessaracoccus sp.J1M15.</title>
        <authorList>
            <person name="Bae J.-W."/>
            <person name="Kim D.-y."/>
        </authorList>
    </citation>
    <scope>NUCLEOTIDE SEQUENCE [LARGE SCALE GENOMIC DNA]</scope>
    <source>
        <strain evidence="8 9">J1M15</strain>
    </source>
</reference>
<evidence type="ECO:0000256" key="7">
    <source>
        <dbReference type="SAM" id="Phobius"/>
    </source>
</evidence>
<keyword evidence="9" id="KW-1185">Reference proteome</keyword>
<evidence type="ECO:0000256" key="4">
    <source>
        <dbReference type="ARBA" id="ARBA00022692"/>
    </source>
</evidence>
<comment type="subcellular location">
    <subcellularLocation>
        <location evidence="1">Cell membrane</location>
        <topology evidence="1">Multi-pass membrane protein</topology>
    </subcellularLocation>
</comment>
<keyword evidence="4 7" id="KW-0812">Transmembrane</keyword>
<keyword evidence="5 7" id="KW-1133">Transmembrane helix</keyword>
<dbReference type="NCBIfam" id="NF006521">
    <property type="entry name" value="PRK08965.1-5"/>
    <property type="match status" value="1"/>
</dbReference>
<keyword evidence="3" id="KW-1003">Cell membrane</keyword>
<organism evidence="8 9">
    <name type="scientific">Tessaracoccus palaemonis</name>
    <dbReference type="NCBI Taxonomy" id="2829499"/>
    <lineage>
        <taxon>Bacteria</taxon>
        <taxon>Bacillati</taxon>
        <taxon>Actinomycetota</taxon>
        <taxon>Actinomycetes</taxon>
        <taxon>Propionibacteriales</taxon>
        <taxon>Propionibacteriaceae</taxon>
        <taxon>Tessaracoccus</taxon>
    </lineage>
</organism>
<protein>
    <submittedName>
        <fullName evidence="8">Na+/H+ antiporter subunit E</fullName>
    </submittedName>
</protein>
<feature type="transmembrane region" description="Helical" evidence="7">
    <location>
        <begin position="20"/>
        <end position="51"/>
    </location>
</feature>
<dbReference type="PANTHER" id="PTHR34584">
    <property type="entry name" value="NA(+)/H(+) ANTIPORTER SUBUNIT E1"/>
    <property type="match status" value="1"/>
</dbReference>
<gene>
    <name evidence="8" type="ORF">KDB89_00690</name>
</gene>
<evidence type="ECO:0000256" key="5">
    <source>
        <dbReference type="ARBA" id="ARBA00022989"/>
    </source>
</evidence>
<evidence type="ECO:0000256" key="1">
    <source>
        <dbReference type="ARBA" id="ARBA00004651"/>
    </source>
</evidence>
<dbReference type="RefSeq" id="WP_219082530.1">
    <property type="nucleotide sequence ID" value="NZ_CP079216.1"/>
</dbReference>
<evidence type="ECO:0000256" key="2">
    <source>
        <dbReference type="ARBA" id="ARBA00006228"/>
    </source>
</evidence>
<evidence type="ECO:0000256" key="3">
    <source>
        <dbReference type="ARBA" id="ARBA00022475"/>
    </source>
</evidence>
<evidence type="ECO:0000313" key="9">
    <source>
        <dbReference type="Proteomes" id="UP000824504"/>
    </source>
</evidence>
<evidence type="ECO:0000256" key="6">
    <source>
        <dbReference type="ARBA" id="ARBA00023136"/>
    </source>
</evidence>
<dbReference type="Pfam" id="PF01899">
    <property type="entry name" value="MNHE"/>
    <property type="match status" value="1"/>
</dbReference>
<dbReference type="EMBL" id="CP079216">
    <property type="protein sequence ID" value="QXT63041.1"/>
    <property type="molecule type" value="Genomic_DNA"/>
</dbReference>
<comment type="similarity">
    <text evidence="2">Belongs to the CPA3 antiporters (TC 2.A.63) subunit E family.</text>
</comment>
<keyword evidence="6 7" id="KW-0472">Membrane</keyword>
<dbReference type="Proteomes" id="UP000824504">
    <property type="component" value="Chromosome"/>
</dbReference>
<evidence type="ECO:0000313" key="8">
    <source>
        <dbReference type="EMBL" id="QXT63041.1"/>
    </source>
</evidence>
<sequence length="211" mass="23789">MSDETHDVRHGWGRFRFRPLSVAMMAVVWVILWGSITPMIVVGGILCAYLITVVFPLPPIHWGGRFRPLWFISLAAHLLKDLVVSSVRILQLAFERKVNLNAGIIRVDLASDHDLYQVQVAQVISLVPGTVVVEVVRHPRRLYLHAIDLVGDDPVARIQAMVHRVESRVVHAFGSRDEIVAFEAELARLTEAERLKKLPVDEAPELEDDES</sequence>
<accession>A0ABX8SI79</accession>